<dbReference type="Gene3D" id="3.30.870.10">
    <property type="entry name" value="Endonuclease Chain A"/>
    <property type="match status" value="1"/>
</dbReference>
<organism evidence="2 3">
    <name type="scientific">Congregibacter litoralis KT71</name>
    <dbReference type="NCBI Taxonomy" id="314285"/>
    <lineage>
        <taxon>Bacteria</taxon>
        <taxon>Pseudomonadati</taxon>
        <taxon>Pseudomonadota</taxon>
        <taxon>Gammaproteobacteria</taxon>
        <taxon>Cellvibrionales</taxon>
        <taxon>Halieaceae</taxon>
        <taxon>Congregibacter</taxon>
    </lineage>
</organism>
<dbReference type="GO" id="GO:0032049">
    <property type="term" value="P:cardiolipin biosynthetic process"/>
    <property type="evidence" value="ECO:0007669"/>
    <property type="project" value="UniProtKB-ARBA"/>
</dbReference>
<dbReference type="AlphaFoldDB" id="A4AB29"/>
<dbReference type="STRING" id="314285.KT71_11389"/>
<dbReference type="CDD" id="cd09132">
    <property type="entry name" value="PLDc_unchar4"/>
    <property type="match status" value="1"/>
</dbReference>
<dbReference type="InterPro" id="IPR001736">
    <property type="entry name" value="PLipase_D/transphosphatidylase"/>
</dbReference>
<name>A4AB29_9GAMM</name>
<dbReference type="Proteomes" id="UP000019205">
    <property type="component" value="Chromosome"/>
</dbReference>
<gene>
    <name evidence="2" type="ORF">KT71_11389</name>
</gene>
<dbReference type="SUPFAM" id="SSF56024">
    <property type="entry name" value="Phospholipase D/nuclease"/>
    <property type="match status" value="1"/>
</dbReference>
<dbReference type="eggNOG" id="COG1502">
    <property type="taxonomic scope" value="Bacteria"/>
</dbReference>
<sequence>MRPLHFSVVLRVDKLLDAICRLVSNQHPNQIRALANKARTLSSTDAGRLAGFFNSQAANHVLSEVVEEWRQAACSGAEFAGLLVGASHGHMSEKARENIELVWSGPDTHHVPVRRSEQVYIELIESAAESLFIGSYVWVNIPKIETAIRDAIERGVDVRMLLESSDKDGGTFFRDTVKRVAKELVGATIYVWPLENRDSGAGGFPSMHAKCVVADGERAFLTSANLTSAAMDKNIETGVLAYGGIVPGMLSRQLLNMITQGDIQAYSQAAYAPPAADSGPKVIDIKELDQNRQYSGSLLIGYRNEKLEVDETRTFRVLAEDDELPPKGALVIILGDKPLVGRYLWQKQQSMNGERTYYSVTMRGQGSHNAIEVEEINWPMFRPFAVDVS</sequence>
<feature type="domain" description="PLD phosphodiesterase" evidence="1">
    <location>
        <begin position="203"/>
        <end position="230"/>
    </location>
</feature>
<reference evidence="2 3" key="2">
    <citation type="journal article" date="2009" name="PLoS ONE">
        <title>The photosynthetic apparatus and its regulation in the aerobic gammaproteobacterium Congregibacter litoralis gen. nov., sp. nov.</title>
        <authorList>
            <person name="Spring S."/>
            <person name="Lunsdorf H."/>
            <person name="Fuchs B.M."/>
            <person name="Tindall B.J."/>
        </authorList>
    </citation>
    <scope>NUCLEOTIDE SEQUENCE [LARGE SCALE GENOMIC DNA]</scope>
    <source>
        <strain evidence="2">KT71</strain>
    </source>
</reference>
<dbReference type="HOGENOM" id="CLU_721496_0_0_6"/>
<evidence type="ECO:0000259" key="1">
    <source>
        <dbReference type="PROSITE" id="PS50035"/>
    </source>
</evidence>
<dbReference type="GO" id="GO:0030572">
    <property type="term" value="F:phosphatidyltransferase activity"/>
    <property type="evidence" value="ECO:0007669"/>
    <property type="project" value="UniProtKB-ARBA"/>
</dbReference>
<reference evidence="2 3" key="1">
    <citation type="journal article" date="2007" name="Proc. Natl. Acad. Sci. U.S.A.">
        <title>Characterization of a marine gammaproteobacterium capable of aerobic anoxygenic photosynthesis.</title>
        <authorList>
            <person name="Fuchs B.M."/>
            <person name="Spring S."/>
            <person name="Teeling H."/>
            <person name="Quast C."/>
            <person name="Wulf J."/>
            <person name="Schattenhofer M."/>
            <person name="Yan S."/>
            <person name="Ferriera S."/>
            <person name="Johnson J."/>
            <person name="Glockner F.O."/>
            <person name="Amann R."/>
        </authorList>
    </citation>
    <scope>NUCLEOTIDE SEQUENCE [LARGE SCALE GENOMIC DNA]</scope>
    <source>
        <strain evidence="2">KT71</strain>
    </source>
</reference>
<comment type="caution">
    <text evidence="2">The sequence shown here is derived from an EMBL/GenBank/DDBJ whole genome shotgun (WGS) entry which is preliminary data.</text>
</comment>
<dbReference type="SMART" id="SM00155">
    <property type="entry name" value="PLDc"/>
    <property type="match status" value="1"/>
</dbReference>
<dbReference type="Pfam" id="PF13091">
    <property type="entry name" value="PLDc_2"/>
    <property type="match status" value="1"/>
</dbReference>
<dbReference type="InterPro" id="IPR047955">
    <property type="entry name" value="DrmC-like"/>
</dbReference>
<dbReference type="PROSITE" id="PS50035">
    <property type="entry name" value="PLD"/>
    <property type="match status" value="1"/>
</dbReference>
<evidence type="ECO:0000313" key="3">
    <source>
        <dbReference type="Proteomes" id="UP000019205"/>
    </source>
</evidence>
<protein>
    <submittedName>
        <fullName evidence="2">Phosphatidylserine/phosphatidylglycerophosphate/ cardiolipin synthase</fullName>
    </submittedName>
</protein>
<dbReference type="PANTHER" id="PTHR21248">
    <property type="entry name" value="CARDIOLIPIN SYNTHASE"/>
    <property type="match status" value="1"/>
</dbReference>
<evidence type="ECO:0000313" key="2">
    <source>
        <dbReference type="EMBL" id="EAQ96901.2"/>
    </source>
</evidence>
<keyword evidence="3" id="KW-1185">Reference proteome</keyword>
<dbReference type="EMBL" id="AAOA02000003">
    <property type="protein sequence ID" value="EAQ96901.2"/>
    <property type="molecule type" value="Genomic_DNA"/>
</dbReference>
<dbReference type="OrthoDB" id="9762009at2"/>
<dbReference type="NCBIfam" id="NF038319">
    <property type="entry name" value="DISARM_DrmC_I"/>
    <property type="match status" value="1"/>
</dbReference>
<dbReference type="InterPro" id="IPR025202">
    <property type="entry name" value="PLD-like_dom"/>
</dbReference>
<dbReference type="PANTHER" id="PTHR21248:SF22">
    <property type="entry name" value="PHOSPHOLIPASE D"/>
    <property type="match status" value="1"/>
</dbReference>
<accession>A4AB29</accession>
<proteinExistence type="predicted"/>